<dbReference type="EMBL" id="BSYO01000006">
    <property type="protein sequence ID" value="GMH05565.1"/>
    <property type="molecule type" value="Genomic_DNA"/>
</dbReference>
<gene>
    <name evidence="2" type="ORF">Nepgr_007405</name>
</gene>
<evidence type="ECO:0000313" key="2">
    <source>
        <dbReference type="EMBL" id="GMH05565.1"/>
    </source>
</evidence>
<organism evidence="2 3">
    <name type="scientific">Nepenthes gracilis</name>
    <name type="common">Slender pitcher plant</name>
    <dbReference type="NCBI Taxonomy" id="150966"/>
    <lineage>
        <taxon>Eukaryota</taxon>
        <taxon>Viridiplantae</taxon>
        <taxon>Streptophyta</taxon>
        <taxon>Embryophyta</taxon>
        <taxon>Tracheophyta</taxon>
        <taxon>Spermatophyta</taxon>
        <taxon>Magnoliopsida</taxon>
        <taxon>eudicotyledons</taxon>
        <taxon>Gunneridae</taxon>
        <taxon>Pentapetalae</taxon>
        <taxon>Caryophyllales</taxon>
        <taxon>Nepenthaceae</taxon>
        <taxon>Nepenthes</taxon>
    </lineage>
</organism>
<protein>
    <submittedName>
        <fullName evidence="2">Uncharacterized protein</fullName>
    </submittedName>
</protein>
<reference evidence="2" key="1">
    <citation type="submission" date="2023-05" db="EMBL/GenBank/DDBJ databases">
        <title>Nepenthes gracilis genome sequencing.</title>
        <authorList>
            <person name="Fukushima K."/>
        </authorList>
    </citation>
    <scope>NUCLEOTIDE SEQUENCE</scope>
    <source>
        <strain evidence="2">SING2019-196</strain>
    </source>
</reference>
<evidence type="ECO:0000313" key="3">
    <source>
        <dbReference type="Proteomes" id="UP001279734"/>
    </source>
</evidence>
<name>A0AAD3XIE3_NEPGR</name>
<evidence type="ECO:0000256" key="1">
    <source>
        <dbReference type="SAM" id="MobiDB-lite"/>
    </source>
</evidence>
<comment type="caution">
    <text evidence="2">The sequence shown here is derived from an EMBL/GenBank/DDBJ whole genome shotgun (WGS) entry which is preliminary data.</text>
</comment>
<proteinExistence type="predicted"/>
<feature type="compositionally biased region" description="Basic and acidic residues" evidence="1">
    <location>
        <begin position="26"/>
        <end position="39"/>
    </location>
</feature>
<keyword evidence="3" id="KW-1185">Reference proteome</keyword>
<accession>A0AAD3XIE3</accession>
<dbReference type="Proteomes" id="UP001279734">
    <property type="component" value="Unassembled WGS sequence"/>
</dbReference>
<dbReference type="AlphaFoldDB" id="A0AAD3XIE3"/>
<feature type="region of interest" description="Disordered" evidence="1">
    <location>
        <begin position="22"/>
        <end position="51"/>
    </location>
</feature>
<sequence>MDFPQAPPLVCMDFYADGTRATDPNTKIEFKPKTEDNPQKRKPHISKAKDLLGLREPNVSLRVRLPPMAYDFGQCIFGDHKHKGSGSNSDS</sequence>